<dbReference type="SUPFAM" id="SSF52283">
    <property type="entry name" value="Formate/glycerate dehydrogenase catalytic domain-like"/>
    <property type="match status" value="1"/>
</dbReference>
<evidence type="ECO:0000256" key="24">
    <source>
        <dbReference type="ARBA" id="ARBA00074532"/>
    </source>
</evidence>
<keyword evidence="12" id="KW-0067">ATP-binding</keyword>
<dbReference type="GO" id="GO:0061759">
    <property type="term" value="F:2-oxoglutarate reductase activity"/>
    <property type="evidence" value="ECO:0007669"/>
    <property type="project" value="UniProtKB-ARBA"/>
</dbReference>
<dbReference type="EMBL" id="NEXV01000326">
    <property type="protein sequence ID" value="PIG85410.1"/>
    <property type="molecule type" value="Genomic_DNA"/>
</dbReference>
<evidence type="ECO:0000259" key="27">
    <source>
        <dbReference type="PROSITE" id="PS50862"/>
    </source>
</evidence>
<dbReference type="GO" id="GO:0004617">
    <property type="term" value="F:phosphoglycerate dehydrogenase activity"/>
    <property type="evidence" value="ECO:0007669"/>
    <property type="project" value="UniProtKB-EC"/>
</dbReference>
<accession>A0A2G7FXT2</accession>
<dbReference type="CDD" id="cd12176">
    <property type="entry name" value="PGDH_3"/>
    <property type="match status" value="1"/>
</dbReference>
<feature type="domain" description="Aminoacyl-transfer RNA synthetases class-II family profile" evidence="27">
    <location>
        <begin position="492"/>
        <end position="771"/>
    </location>
</feature>
<evidence type="ECO:0000256" key="21">
    <source>
        <dbReference type="ARBA" id="ARBA00048126"/>
    </source>
</evidence>
<evidence type="ECO:0000256" key="22">
    <source>
        <dbReference type="ARBA" id="ARBA00048731"/>
    </source>
</evidence>
<dbReference type="InterPro" id="IPR002317">
    <property type="entry name" value="Ser-tRNA-ligase_type_1"/>
</dbReference>
<dbReference type="GO" id="GO:0005524">
    <property type="term" value="F:ATP binding"/>
    <property type="evidence" value="ECO:0007669"/>
    <property type="project" value="UniProtKB-KW"/>
</dbReference>
<comment type="catalytic activity">
    <reaction evidence="21">
        <text>(R)-2-hydroxyglutarate + NAD(+) = 2-oxoglutarate + NADH + H(+)</text>
        <dbReference type="Rhea" id="RHEA:49612"/>
        <dbReference type="ChEBI" id="CHEBI:15378"/>
        <dbReference type="ChEBI" id="CHEBI:15801"/>
        <dbReference type="ChEBI" id="CHEBI:16810"/>
        <dbReference type="ChEBI" id="CHEBI:57540"/>
        <dbReference type="ChEBI" id="CHEBI:57945"/>
        <dbReference type="EC" id="1.1.1.399"/>
    </reaction>
</comment>
<dbReference type="EC" id="1.1.1.95" evidence="7"/>
<dbReference type="GO" id="GO:0006564">
    <property type="term" value="P:L-serine biosynthetic process"/>
    <property type="evidence" value="ECO:0007669"/>
    <property type="project" value="UniProtKB-KW"/>
</dbReference>
<dbReference type="Gene3D" id="3.30.70.260">
    <property type="match status" value="1"/>
</dbReference>
<dbReference type="FunFam" id="3.30.70.260:FF:000036">
    <property type="entry name" value="D-3-phosphoglycerate dehydrogenase"/>
    <property type="match status" value="1"/>
</dbReference>
<dbReference type="GO" id="GO:0006434">
    <property type="term" value="P:seryl-tRNA aminoacylation"/>
    <property type="evidence" value="ECO:0007669"/>
    <property type="project" value="InterPro"/>
</dbReference>
<dbReference type="Pfam" id="PF02826">
    <property type="entry name" value="2-Hacid_dh_C"/>
    <property type="match status" value="1"/>
</dbReference>
<keyword evidence="14" id="KW-0560">Oxidoreductase</keyword>
<name>A0A2G7FXT2_9EURO</name>
<evidence type="ECO:0000313" key="30">
    <source>
        <dbReference type="Proteomes" id="UP000231358"/>
    </source>
</evidence>
<dbReference type="InterPro" id="IPR002912">
    <property type="entry name" value="ACT_dom"/>
</dbReference>
<evidence type="ECO:0000256" key="8">
    <source>
        <dbReference type="ARBA" id="ARBA00022553"/>
    </source>
</evidence>
<sequence length="1263" mass="141324">MREKTKRLVTYGKPSSRSQNSHGKAYDVTGTKRRKLLREEAQQTQEPSASAGSHVGSTFAHDSSTMFGETGSSNCVRANEALHMAKARGQSDACSLPTEAQADPEKNEQAPTEMTYMLQSSRDRMVSLKTDRLSTSYLSGMNATGHQTVQPILRKRLVDSLNTTEEVSVDCVSYRECQPDCQTSSSHIRKGTDGQRTAYMNRSKASGTDNIQQSTNSRPLTSGRPRVTYAHQRSFLNDACVLGHTEEPGLLVSSTCRNLRQPQPSSGLLSQTYLHVEDEESLDNRPVRSIHELRQAGDNARFWETVDLIFEDIEDPHNSASDVCNGFVQLCTKLMEPRFLDRFSEAGSYKMLDIADFVSDRGGNPNKVKESQRKRFAPESVVDEVLTLYEEARRARYEVMQIGSQLNGLQKEIGKKKKNKEDASSLLDEKAALEQRKKDAEDLALQKEKQRDSKLRTIGNYVHDSVPVSNNEDDNVVVKTWVPENVTVEKRDCLSHHEVLTRLDGYDPERGVKIVGHRGYCLTGYGLFLNLALINYGLEFLWGKGYKPNQPPQFMLKEMMAKTAQLEQFDEELYKVTESEDKSTDKYLIATSEQPLSALHDGEWLQDKDLPIKYAGYSTCYRKEAGAHGKDAWGIFRVHQFEKIEQFVLTKPEQSWEAFEEMMATSEEFYKSLGLPYQIVTIVSGALNNAASKKYDLEAWFPFQGEYKELVSCSNCTDYQARALEIRYGTKKATDVKKSYVHALNATLCATERTLCCILENYQKEDGFIVPEPLRKYIPGAPEFLPYTKELPKDSTSQKAKGKQSSKAASGAEEATKKIQDLRVHGNSVFTNRTIPLPNAKHLKPFATEDIKVLLLENVNQTGRDILTKQGYQVEFLKSSLPEDQLIEKIRDVHVIGIRSKTKLSARILKEARNLIVVGCFCIGTNQVDLQYAAEHGIAVFNSPFSNSRSVAELVIAEIIALARQLGDRSNEMHNGTWNKVSNKCWEIRGKTLGIIGYGHIGSQLSVLAEAMGMSVLYYDVVNLMALGTARQVPTLESLLSQSDFVTCHVPELPETKNMIGQRQFEQMRDGSYLINASRGSVVDIPALIHAMRSGKVAGAALDVYPNEPAGNGDYFNSDLNNWTADLRSLKNVILTPHIGGSTEEAQRAIGVEVGDALVRYVNEGTTLGAVNLPEVALRSLTMDEPEHARVIYIHQNIPGVLRKVNEILGDHNVDKQMTDSRGDVAYLMADISNVDNTTIKDLYERLESLSFAVARIMTRILY</sequence>
<dbReference type="InterPro" id="IPR022771">
    <property type="entry name" value="WAPL_C"/>
</dbReference>
<dbReference type="Proteomes" id="UP000231358">
    <property type="component" value="Unassembled WGS sequence"/>
</dbReference>
<evidence type="ECO:0000256" key="25">
    <source>
        <dbReference type="SAM" id="Coils"/>
    </source>
</evidence>
<evidence type="ECO:0000256" key="10">
    <source>
        <dbReference type="ARBA" id="ARBA00022605"/>
    </source>
</evidence>
<keyword evidence="9" id="KW-0436">Ligase</keyword>
<dbReference type="SUPFAM" id="SSF51735">
    <property type="entry name" value="NAD(P)-binding Rossmann-fold domains"/>
    <property type="match status" value="1"/>
</dbReference>
<dbReference type="UniPathway" id="UPA00906">
    <property type="reaction ID" value="UER00895"/>
</dbReference>
<dbReference type="InterPro" id="IPR006195">
    <property type="entry name" value="aa-tRNA-synth_II"/>
</dbReference>
<dbReference type="InterPro" id="IPR042103">
    <property type="entry name" value="SerRS_1_N_sf"/>
</dbReference>
<evidence type="ECO:0000256" key="1">
    <source>
        <dbReference type="ARBA" id="ARBA00003800"/>
    </source>
</evidence>
<comment type="pathway">
    <text evidence="2">Amino-acid biosynthesis; L-serine biosynthesis; L-serine from 3-phospho-D-glycerate: step 1/3.</text>
</comment>
<dbReference type="STRING" id="656916.A0A2G7FXT2"/>
<dbReference type="InterPro" id="IPR029753">
    <property type="entry name" value="D-isomer_DH_CS"/>
</dbReference>
<dbReference type="AlphaFoldDB" id="A0A2G7FXT2"/>
<feature type="compositionally biased region" description="Polar residues" evidence="26">
    <location>
        <begin position="202"/>
        <end position="220"/>
    </location>
</feature>
<dbReference type="PROSITE" id="PS00671">
    <property type="entry name" value="D_2_HYDROXYACID_DH_3"/>
    <property type="match status" value="1"/>
</dbReference>
<comment type="similarity">
    <text evidence="3">Belongs to the D-isomer specific 2-hydroxyacid dehydrogenase family.</text>
</comment>
<dbReference type="SUPFAM" id="SSF46589">
    <property type="entry name" value="tRNA-binding arm"/>
    <property type="match status" value="1"/>
</dbReference>
<evidence type="ECO:0000256" key="13">
    <source>
        <dbReference type="ARBA" id="ARBA00022917"/>
    </source>
</evidence>
<dbReference type="UniPathway" id="UPA00135">
    <property type="reaction ID" value="UER00196"/>
</dbReference>
<evidence type="ECO:0000256" key="2">
    <source>
        <dbReference type="ARBA" id="ARBA00005216"/>
    </source>
</evidence>
<feature type="coiled-coil region" evidence="25">
    <location>
        <begin position="406"/>
        <end position="450"/>
    </location>
</feature>
<comment type="catalytic activity">
    <reaction evidence="22">
        <text>(2R)-3-phosphoglycerate + NAD(+) = 3-phosphooxypyruvate + NADH + H(+)</text>
        <dbReference type="Rhea" id="RHEA:12641"/>
        <dbReference type="ChEBI" id="CHEBI:15378"/>
        <dbReference type="ChEBI" id="CHEBI:18110"/>
        <dbReference type="ChEBI" id="CHEBI:57540"/>
        <dbReference type="ChEBI" id="CHEBI:57945"/>
        <dbReference type="ChEBI" id="CHEBI:58272"/>
        <dbReference type="EC" id="1.1.1.95"/>
    </reaction>
</comment>
<evidence type="ECO:0000256" key="9">
    <source>
        <dbReference type="ARBA" id="ARBA00022598"/>
    </source>
</evidence>
<feature type="domain" description="ACT" evidence="28">
    <location>
        <begin position="1190"/>
        <end position="1263"/>
    </location>
</feature>
<keyword evidence="17" id="KW-0718">Serine biosynthesis</keyword>
<keyword evidence="13" id="KW-0648">Protein biosynthesis</keyword>
<feature type="region of interest" description="Disordered" evidence="26">
    <location>
        <begin position="202"/>
        <end position="224"/>
    </location>
</feature>
<dbReference type="PROSITE" id="PS50862">
    <property type="entry name" value="AA_TRNA_LIGASE_II"/>
    <property type="match status" value="1"/>
</dbReference>
<dbReference type="PROSITE" id="PS51671">
    <property type="entry name" value="ACT"/>
    <property type="match status" value="1"/>
</dbReference>
<dbReference type="CDD" id="cd00770">
    <property type="entry name" value="SerRS_core"/>
    <property type="match status" value="1"/>
</dbReference>
<comment type="similarity">
    <text evidence="4">Belongs to the class-II aminoacyl-tRNA synthetase family. Type-1 seryl-tRNA synthetase subfamily.</text>
</comment>
<comment type="caution">
    <text evidence="29">The sequence shown here is derived from an EMBL/GenBank/DDBJ whole genome shotgun (WGS) entry which is preliminary data.</text>
</comment>
<dbReference type="Pfam" id="PF07814">
    <property type="entry name" value="WAPL"/>
    <property type="match status" value="1"/>
</dbReference>
<dbReference type="Pfam" id="PF00389">
    <property type="entry name" value="2-Hacid_dh"/>
    <property type="match status" value="1"/>
</dbReference>
<keyword evidence="10" id="KW-0028">Amino-acid biosynthesis</keyword>
<dbReference type="Gene3D" id="3.40.50.720">
    <property type="entry name" value="NAD(P)-binding Rossmann-like Domain"/>
    <property type="match status" value="2"/>
</dbReference>
<evidence type="ECO:0000256" key="17">
    <source>
        <dbReference type="ARBA" id="ARBA00023299"/>
    </source>
</evidence>
<dbReference type="SUPFAM" id="SSF55021">
    <property type="entry name" value="ACT-like"/>
    <property type="match status" value="1"/>
</dbReference>
<evidence type="ECO:0000256" key="15">
    <source>
        <dbReference type="ARBA" id="ARBA00023027"/>
    </source>
</evidence>
<gene>
    <name evidence="29" type="ORF">AARAC_007060</name>
</gene>
<dbReference type="NCBIfam" id="NF008759">
    <property type="entry name" value="PRK11790.1"/>
    <property type="match status" value="1"/>
</dbReference>
<dbReference type="InterPro" id="IPR006139">
    <property type="entry name" value="D-isomer_2_OHA_DH_cat_dom"/>
</dbReference>
<keyword evidence="15" id="KW-0520">NAD</keyword>
<keyword evidence="11" id="KW-0547">Nucleotide-binding</keyword>
<dbReference type="FunFam" id="3.40.50.720:FF:000041">
    <property type="entry name" value="D-3-phosphoglycerate dehydrogenase"/>
    <property type="match status" value="1"/>
</dbReference>
<evidence type="ECO:0000256" key="19">
    <source>
        <dbReference type="ARBA" id="ARBA00031113"/>
    </source>
</evidence>
<dbReference type="FunFam" id="3.30.930.10:FF:000026">
    <property type="entry name" value="Seryl-tRNA synthetase, cytoplasmic"/>
    <property type="match status" value="1"/>
</dbReference>
<keyword evidence="30" id="KW-1185">Reference proteome</keyword>
<dbReference type="SUPFAM" id="SSF55681">
    <property type="entry name" value="Class II aaRS and biotin synthetases"/>
    <property type="match status" value="1"/>
</dbReference>
<comment type="function">
    <text evidence="23">Catalyzes the attachment of serine to tRNA(Ser) in a two-step reaction: serine is first activated by ATP to form Ser-AMP and then transferred to the acceptor end of tRNA(Ser).</text>
</comment>
<dbReference type="InterPro" id="IPR002314">
    <property type="entry name" value="aa-tRNA-synt_IIb"/>
</dbReference>
<feature type="compositionally biased region" description="Polar residues" evidence="26">
    <location>
        <begin position="42"/>
        <end position="51"/>
    </location>
</feature>
<evidence type="ECO:0000256" key="23">
    <source>
        <dbReference type="ARBA" id="ARBA00058708"/>
    </source>
</evidence>
<dbReference type="InterPro" id="IPR006140">
    <property type="entry name" value="D-isomer_DH_NAD-bd"/>
</dbReference>
<evidence type="ECO:0000256" key="3">
    <source>
        <dbReference type="ARBA" id="ARBA00005854"/>
    </source>
</evidence>
<evidence type="ECO:0000256" key="5">
    <source>
        <dbReference type="ARBA" id="ARBA00012840"/>
    </source>
</evidence>
<evidence type="ECO:0000256" key="20">
    <source>
        <dbReference type="ARBA" id="ARBA00034892"/>
    </source>
</evidence>
<feature type="region of interest" description="Disordered" evidence="26">
    <location>
        <begin position="1"/>
        <end position="62"/>
    </location>
</feature>
<evidence type="ECO:0000256" key="26">
    <source>
        <dbReference type="SAM" id="MobiDB-lite"/>
    </source>
</evidence>
<feature type="compositionally biased region" description="Polar residues" evidence="26">
    <location>
        <begin position="13"/>
        <end position="22"/>
    </location>
</feature>
<evidence type="ECO:0000256" key="12">
    <source>
        <dbReference type="ARBA" id="ARBA00022840"/>
    </source>
</evidence>
<evidence type="ECO:0000256" key="14">
    <source>
        <dbReference type="ARBA" id="ARBA00023002"/>
    </source>
</evidence>
<dbReference type="Pfam" id="PF00587">
    <property type="entry name" value="tRNA-synt_2b"/>
    <property type="match status" value="1"/>
</dbReference>
<evidence type="ECO:0000313" key="29">
    <source>
        <dbReference type="EMBL" id="PIG85410.1"/>
    </source>
</evidence>
<dbReference type="PANTHER" id="PTHR11778">
    <property type="entry name" value="SERYL-TRNA SYNTHETASE"/>
    <property type="match status" value="1"/>
</dbReference>
<dbReference type="GO" id="GO:0051287">
    <property type="term" value="F:NAD binding"/>
    <property type="evidence" value="ECO:0007669"/>
    <property type="project" value="InterPro"/>
</dbReference>
<dbReference type="InterPro" id="IPR015866">
    <property type="entry name" value="Ser-tRNA-synth_1_N"/>
</dbReference>
<dbReference type="GO" id="GO:0004828">
    <property type="term" value="F:serine-tRNA ligase activity"/>
    <property type="evidence" value="ECO:0007669"/>
    <property type="project" value="UniProtKB-EC"/>
</dbReference>
<dbReference type="InterPro" id="IPR036291">
    <property type="entry name" value="NAD(P)-bd_dom_sf"/>
</dbReference>
<evidence type="ECO:0000256" key="7">
    <source>
        <dbReference type="ARBA" id="ARBA00013143"/>
    </source>
</evidence>
<dbReference type="FunFam" id="1.10.287.40:FF:000003">
    <property type="entry name" value="Serine--tRNA ligase cytoplasmic"/>
    <property type="match status" value="1"/>
</dbReference>
<dbReference type="InterPro" id="IPR029752">
    <property type="entry name" value="D-isomer_DH_CS1"/>
</dbReference>
<feature type="compositionally biased region" description="Low complexity" evidence="26">
    <location>
        <begin position="795"/>
        <end position="813"/>
    </location>
</feature>
<dbReference type="Pfam" id="PF02403">
    <property type="entry name" value="Seryl_tRNA_N"/>
    <property type="match status" value="1"/>
</dbReference>
<evidence type="ECO:0000256" key="18">
    <source>
        <dbReference type="ARBA" id="ARBA00030455"/>
    </source>
</evidence>
<keyword evidence="8" id="KW-0597">Phosphoprotein</keyword>
<keyword evidence="25" id="KW-0175">Coiled coil</keyword>
<dbReference type="NCBIfam" id="TIGR00414">
    <property type="entry name" value="serS"/>
    <property type="match status" value="1"/>
</dbReference>
<dbReference type="PROSITE" id="PS00065">
    <property type="entry name" value="D_2_HYDROXYACID_DH_1"/>
    <property type="match status" value="1"/>
</dbReference>
<dbReference type="EC" id="1.1.1.399" evidence="6"/>
<reference evidence="29 30" key="1">
    <citation type="submission" date="2017-05" db="EMBL/GenBank/DDBJ databases">
        <title>Genome sequence for an aflatoxigenic pathogen of Argentinian peanut, Aspergillus arachidicola.</title>
        <authorList>
            <person name="Moore G."/>
            <person name="Beltz S.B."/>
            <person name="Mack B.M."/>
        </authorList>
    </citation>
    <scope>NUCLEOTIDE SEQUENCE [LARGE SCALE GENOMIC DNA]</scope>
    <source>
        <strain evidence="29 30">CBS 117610</strain>
    </source>
</reference>
<dbReference type="InterPro" id="IPR045864">
    <property type="entry name" value="aa-tRNA-synth_II/BPL/LPL"/>
</dbReference>
<dbReference type="InterPro" id="IPR033729">
    <property type="entry name" value="SerRS_core"/>
</dbReference>
<dbReference type="PRINTS" id="PR00981">
    <property type="entry name" value="TRNASYNTHSER"/>
</dbReference>
<evidence type="ECO:0000259" key="28">
    <source>
        <dbReference type="PROSITE" id="PS51671"/>
    </source>
</evidence>
<evidence type="ECO:0000256" key="6">
    <source>
        <dbReference type="ARBA" id="ARBA00013001"/>
    </source>
</evidence>
<protein>
    <recommendedName>
        <fullName evidence="24">Serine--tRNA ligase, cytoplasmic</fullName>
        <ecNumber evidence="6">1.1.1.399</ecNumber>
        <ecNumber evidence="7">1.1.1.95</ecNumber>
        <ecNumber evidence="5">6.1.1.11</ecNumber>
    </recommendedName>
    <alternativeName>
        <fullName evidence="18">2-oxoglutarate reductase</fullName>
    </alternativeName>
    <alternativeName>
        <fullName evidence="19">Seryl-tRNA synthetase</fullName>
    </alternativeName>
    <alternativeName>
        <fullName evidence="20">Seryl-tRNA(Ser) synthetase</fullName>
    </alternativeName>
</protein>
<feature type="region of interest" description="Disordered" evidence="26">
    <location>
        <begin position="791"/>
        <end position="814"/>
    </location>
</feature>
<organism evidence="29 30">
    <name type="scientific">Aspergillus arachidicola</name>
    <dbReference type="NCBI Taxonomy" id="656916"/>
    <lineage>
        <taxon>Eukaryota</taxon>
        <taxon>Fungi</taxon>
        <taxon>Dikarya</taxon>
        <taxon>Ascomycota</taxon>
        <taxon>Pezizomycotina</taxon>
        <taxon>Eurotiomycetes</taxon>
        <taxon>Eurotiomycetidae</taxon>
        <taxon>Eurotiales</taxon>
        <taxon>Aspergillaceae</taxon>
        <taxon>Aspergillus</taxon>
        <taxon>Aspergillus subgen. Circumdati</taxon>
    </lineage>
</organism>
<keyword evidence="16 29" id="KW-0030">Aminoacyl-tRNA synthetase</keyword>
<dbReference type="Gene3D" id="3.30.930.10">
    <property type="entry name" value="Bira Bifunctional Protein, Domain 2"/>
    <property type="match status" value="1"/>
</dbReference>
<proteinExistence type="inferred from homology"/>
<dbReference type="Gene3D" id="1.10.287.40">
    <property type="entry name" value="Serine-tRNA synthetase, tRNA binding domain"/>
    <property type="match status" value="1"/>
</dbReference>
<comment type="function">
    <text evidence="1">Catalyzes the reversible oxidation of 3-phospho-D-glycerate to 3-phosphonooxypyruvate, the first step of the phosphorylated L-serine biosynthesis pathway. Also catalyzes the reversible oxidation of 2-hydroxyglutarate to 2-oxoglutarate.</text>
</comment>
<evidence type="ECO:0000256" key="4">
    <source>
        <dbReference type="ARBA" id="ARBA00010728"/>
    </source>
</evidence>
<dbReference type="InterPro" id="IPR010978">
    <property type="entry name" value="tRNA-bd_arm"/>
</dbReference>
<dbReference type="InterPro" id="IPR045865">
    <property type="entry name" value="ACT-like_dom_sf"/>
</dbReference>
<evidence type="ECO:0000256" key="11">
    <source>
        <dbReference type="ARBA" id="ARBA00022741"/>
    </source>
</evidence>
<dbReference type="EC" id="6.1.1.11" evidence="5"/>
<evidence type="ECO:0000256" key="16">
    <source>
        <dbReference type="ARBA" id="ARBA00023146"/>
    </source>
</evidence>